<dbReference type="Gramene" id="mRNA:HanXRQr2_Chr12g0555531">
    <property type="protein sequence ID" value="mRNA:HanXRQr2_Chr12g0555531"/>
    <property type="gene ID" value="HanXRQr2_Chr12g0555531"/>
</dbReference>
<proteinExistence type="predicted"/>
<dbReference type="Proteomes" id="UP000215914">
    <property type="component" value="Unassembled WGS sequence"/>
</dbReference>
<accession>A0A9K3HIW1</accession>
<reference evidence="1" key="2">
    <citation type="submission" date="2020-06" db="EMBL/GenBank/DDBJ databases">
        <title>Helianthus annuus Genome sequencing and assembly Release 2.</title>
        <authorList>
            <person name="Gouzy J."/>
            <person name="Langlade N."/>
            <person name="Munos S."/>
        </authorList>
    </citation>
    <scope>NUCLEOTIDE SEQUENCE</scope>
    <source>
        <tissue evidence="1">Leaves</tissue>
    </source>
</reference>
<evidence type="ECO:0000313" key="2">
    <source>
        <dbReference type="Proteomes" id="UP000215914"/>
    </source>
</evidence>
<dbReference type="EMBL" id="MNCJ02000327">
    <property type="protein sequence ID" value="KAF5779113.1"/>
    <property type="molecule type" value="Genomic_DNA"/>
</dbReference>
<keyword evidence="2" id="KW-1185">Reference proteome</keyword>
<name>A0A9K3HIW1_HELAN</name>
<gene>
    <name evidence="1" type="ORF">HanXRQr2_Chr12g0555531</name>
</gene>
<organism evidence="1 2">
    <name type="scientific">Helianthus annuus</name>
    <name type="common">Common sunflower</name>
    <dbReference type="NCBI Taxonomy" id="4232"/>
    <lineage>
        <taxon>Eukaryota</taxon>
        <taxon>Viridiplantae</taxon>
        <taxon>Streptophyta</taxon>
        <taxon>Embryophyta</taxon>
        <taxon>Tracheophyta</taxon>
        <taxon>Spermatophyta</taxon>
        <taxon>Magnoliopsida</taxon>
        <taxon>eudicotyledons</taxon>
        <taxon>Gunneridae</taxon>
        <taxon>Pentapetalae</taxon>
        <taxon>asterids</taxon>
        <taxon>campanulids</taxon>
        <taxon>Asterales</taxon>
        <taxon>Asteraceae</taxon>
        <taxon>Asteroideae</taxon>
        <taxon>Heliantheae alliance</taxon>
        <taxon>Heliantheae</taxon>
        <taxon>Helianthus</taxon>
    </lineage>
</organism>
<dbReference type="AlphaFoldDB" id="A0A9K3HIW1"/>
<sequence length="49" mass="5503">MEMVVDGRRGGGHSVLRRWVTTAVAMFSAAARVQFQPRYVVTCCFGRLK</sequence>
<protein>
    <submittedName>
        <fullName evidence="1">Uncharacterized protein</fullName>
    </submittedName>
</protein>
<reference evidence="1" key="1">
    <citation type="journal article" date="2017" name="Nature">
        <title>The sunflower genome provides insights into oil metabolism, flowering and Asterid evolution.</title>
        <authorList>
            <person name="Badouin H."/>
            <person name="Gouzy J."/>
            <person name="Grassa C.J."/>
            <person name="Murat F."/>
            <person name="Staton S.E."/>
            <person name="Cottret L."/>
            <person name="Lelandais-Briere C."/>
            <person name="Owens G.L."/>
            <person name="Carrere S."/>
            <person name="Mayjonade B."/>
            <person name="Legrand L."/>
            <person name="Gill N."/>
            <person name="Kane N.C."/>
            <person name="Bowers J.E."/>
            <person name="Hubner S."/>
            <person name="Bellec A."/>
            <person name="Berard A."/>
            <person name="Berges H."/>
            <person name="Blanchet N."/>
            <person name="Boniface M.C."/>
            <person name="Brunel D."/>
            <person name="Catrice O."/>
            <person name="Chaidir N."/>
            <person name="Claudel C."/>
            <person name="Donnadieu C."/>
            <person name="Faraut T."/>
            <person name="Fievet G."/>
            <person name="Helmstetter N."/>
            <person name="King M."/>
            <person name="Knapp S.J."/>
            <person name="Lai Z."/>
            <person name="Le Paslier M.C."/>
            <person name="Lippi Y."/>
            <person name="Lorenzon L."/>
            <person name="Mandel J.R."/>
            <person name="Marage G."/>
            <person name="Marchand G."/>
            <person name="Marquand E."/>
            <person name="Bret-Mestries E."/>
            <person name="Morien E."/>
            <person name="Nambeesan S."/>
            <person name="Nguyen T."/>
            <person name="Pegot-Espagnet P."/>
            <person name="Pouilly N."/>
            <person name="Raftis F."/>
            <person name="Sallet E."/>
            <person name="Schiex T."/>
            <person name="Thomas J."/>
            <person name="Vandecasteele C."/>
            <person name="Vares D."/>
            <person name="Vear F."/>
            <person name="Vautrin S."/>
            <person name="Crespi M."/>
            <person name="Mangin B."/>
            <person name="Burke J.M."/>
            <person name="Salse J."/>
            <person name="Munos S."/>
            <person name="Vincourt P."/>
            <person name="Rieseberg L.H."/>
            <person name="Langlade N.B."/>
        </authorList>
    </citation>
    <scope>NUCLEOTIDE SEQUENCE</scope>
    <source>
        <tissue evidence="1">Leaves</tissue>
    </source>
</reference>
<comment type="caution">
    <text evidence="1">The sequence shown here is derived from an EMBL/GenBank/DDBJ whole genome shotgun (WGS) entry which is preliminary data.</text>
</comment>
<evidence type="ECO:0000313" key="1">
    <source>
        <dbReference type="EMBL" id="KAF5779113.1"/>
    </source>
</evidence>